<comment type="caution">
    <text evidence="2">The sequence shown here is derived from an EMBL/GenBank/DDBJ whole genome shotgun (WGS) entry which is preliminary data.</text>
</comment>
<dbReference type="AlphaFoldDB" id="A0A9Q1HA98"/>
<evidence type="ECO:0000313" key="3">
    <source>
        <dbReference type="Proteomes" id="UP001152320"/>
    </source>
</evidence>
<sequence length="238" mass="26119">MGEQGSRCVQYFGIYFIITGVAVISIGASETRSLITTFTYSGLSFISCGAFLLLAHSSIKRGTRRSVSHQRTSDVYHTGQDVTVSLEVNLETVRDYLSVSKRSGNAVIVNIDDGGNLTCELTAEDNVDPALSTACSIPDMDVNSLELHAQQQQALQKVLRLVRRTSGRHHYEHGKVCTFDDGTISVYIWHGFNSSDGTGNRRTTDPPPVYADVICIPPIREEEPPSYQDVIVTMESAL</sequence>
<keyword evidence="1" id="KW-0472">Membrane</keyword>
<name>A0A9Q1HA98_HOLLE</name>
<dbReference type="OrthoDB" id="10380073at2759"/>
<organism evidence="2 3">
    <name type="scientific">Holothuria leucospilota</name>
    <name type="common">Black long sea cucumber</name>
    <name type="synonym">Mertensiothuria leucospilota</name>
    <dbReference type="NCBI Taxonomy" id="206669"/>
    <lineage>
        <taxon>Eukaryota</taxon>
        <taxon>Metazoa</taxon>
        <taxon>Echinodermata</taxon>
        <taxon>Eleutherozoa</taxon>
        <taxon>Echinozoa</taxon>
        <taxon>Holothuroidea</taxon>
        <taxon>Aspidochirotacea</taxon>
        <taxon>Aspidochirotida</taxon>
        <taxon>Holothuriidae</taxon>
        <taxon>Holothuria</taxon>
    </lineage>
</organism>
<feature type="transmembrane region" description="Helical" evidence="1">
    <location>
        <begin position="12"/>
        <end position="28"/>
    </location>
</feature>
<evidence type="ECO:0000313" key="2">
    <source>
        <dbReference type="EMBL" id="KAJ8037981.1"/>
    </source>
</evidence>
<keyword evidence="1" id="KW-0812">Transmembrane</keyword>
<protein>
    <submittedName>
        <fullName evidence="2">Uncharacterized protein</fullName>
    </submittedName>
</protein>
<keyword evidence="3" id="KW-1185">Reference proteome</keyword>
<feature type="transmembrane region" description="Helical" evidence="1">
    <location>
        <begin position="34"/>
        <end position="55"/>
    </location>
</feature>
<keyword evidence="1" id="KW-1133">Transmembrane helix</keyword>
<accession>A0A9Q1HA98</accession>
<evidence type="ECO:0000256" key="1">
    <source>
        <dbReference type="SAM" id="Phobius"/>
    </source>
</evidence>
<reference evidence="2" key="1">
    <citation type="submission" date="2021-10" db="EMBL/GenBank/DDBJ databases">
        <title>Tropical sea cucumber genome reveals ecological adaptation and Cuvierian tubules defense mechanism.</title>
        <authorList>
            <person name="Chen T."/>
        </authorList>
    </citation>
    <scope>NUCLEOTIDE SEQUENCE</scope>
    <source>
        <strain evidence="2">Nanhai2018</strain>
        <tissue evidence="2">Muscle</tissue>
    </source>
</reference>
<dbReference type="EMBL" id="JAIZAY010000008">
    <property type="protein sequence ID" value="KAJ8037981.1"/>
    <property type="molecule type" value="Genomic_DNA"/>
</dbReference>
<proteinExistence type="predicted"/>
<gene>
    <name evidence="2" type="ORF">HOLleu_18936</name>
</gene>
<dbReference type="Proteomes" id="UP001152320">
    <property type="component" value="Chromosome 8"/>
</dbReference>